<evidence type="ECO:0008006" key="3">
    <source>
        <dbReference type="Google" id="ProtNLM"/>
    </source>
</evidence>
<name>A0AAE8VVV5_9ACTN</name>
<evidence type="ECO:0000313" key="1">
    <source>
        <dbReference type="EMBL" id="TQE22539.1"/>
    </source>
</evidence>
<dbReference type="AlphaFoldDB" id="A0AAE8VVV5"/>
<sequence>MNPSARRRREIADKVAQALLASGEAREVWLEGALACGFAHAASDIDLRGIVYGPLPAWESRIVDGVRVDLQATAPQRAEELRHLLRSFDVRRDDLGSFRRVRASMHDLMCLRTALSYGSGRWDPVLDPGERQGYQRWAVADQAEVAASLAEDLTGLVEDDLAESAGVVCRKLETCLTALGCAAADHPVLGDKWLPLLASAPFHPPIAPPRAETWEWFRPVQRRVTRALLDCWPVNDPLRTPPSLGAPDAGWLPQRYADGWFLRRGDVHISITGGQLLGWLSTVSTGGA</sequence>
<gene>
    <name evidence="1" type="ORF">Sipo8835_35685</name>
</gene>
<evidence type="ECO:0000313" key="2">
    <source>
        <dbReference type="Proteomes" id="UP000318720"/>
    </source>
</evidence>
<organism evidence="1 2">
    <name type="scientific">Streptomyces ipomoeae</name>
    <dbReference type="NCBI Taxonomy" id="103232"/>
    <lineage>
        <taxon>Bacteria</taxon>
        <taxon>Bacillati</taxon>
        <taxon>Actinomycetota</taxon>
        <taxon>Actinomycetes</taxon>
        <taxon>Kitasatosporales</taxon>
        <taxon>Streptomycetaceae</taxon>
        <taxon>Streptomyces</taxon>
    </lineage>
</organism>
<dbReference type="Proteomes" id="UP000318720">
    <property type="component" value="Unassembled WGS sequence"/>
</dbReference>
<dbReference type="RefSeq" id="WP_141585215.1">
    <property type="nucleotide sequence ID" value="NZ_SPAY01000309.1"/>
</dbReference>
<accession>A0AAE8VVV5</accession>
<comment type="caution">
    <text evidence="1">The sequence shown here is derived from an EMBL/GenBank/DDBJ whole genome shotgun (WGS) entry which is preliminary data.</text>
</comment>
<protein>
    <recommendedName>
        <fullName evidence="3">Nucleotidyltransferase domain-containing protein</fullName>
    </recommendedName>
</protein>
<dbReference type="EMBL" id="SPAZ01000282">
    <property type="protein sequence ID" value="TQE22539.1"/>
    <property type="molecule type" value="Genomic_DNA"/>
</dbReference>
<proteinExistence type="predicted"/>
<reference evidence="1 2" key="1">
    <citation type="submission" date="2019-03" db="EMBL/GenBank/DDBJ databases">
        <title>Comparative genomic analyses of the sweetpotato soil rot pathogen, Streptomyces ipomoeae.</title>
        <authorList>
            <person name="Ruschel Soares N."/>
            <person name="Badger J.H."/>
            <person name="Huguet-Tapia J.C."/>
            <person name="Clark C.A."/>
            <person name="Pettis G.S."/>
        </authorList>
    </citation>
    <scope>NUCLEOTIDE SEQUENCE [LARGE SCALE GENOMIC DNA]</scope>
    <source>
        <strain evidence="1 2">88-35</strain>
    </source>
</reference>